<dbReference type="CDD" id="cd01650">
    <property type="entry name" value="RT_nLTR_like"/>
    <property type="match status" value="1"/>
</dbReference>
<proteinExistence type="predicted"/>
<reference evidence="3" key="1">
    <citation type="journal article" date="2020" name="J Insects Food Feed">
        <title>The yellow mealworm (Tenebrio molitor) genome: a resource for the emerging insects as food and feed industry.</title>
        <authorList>
            <person name="Eriksson T."/>
            <person name="Andere A."/>
            <person name="Kelstrup H."/>
            <person name="Emery V."/>
            <person name="Picard C."/>
        </authorList>
    </citation>
    <scope>NUCLEOTIDE SEQUENCE</scope>
    <source>
        <strain evidence="3">Stoneville</strain>
        <tissue evidence="3">Whole head</tissue>
    </source>
</reference>
<dbReference type="PANTHER" id="PTHR36688">
    <property type="entry name" value="ENDO/EXONUCLEASE/PHOSPHATASE DOMAIN-CONTAINING PROTEIN"/>
    <property type="match status" value="1"/>
</dbReference>
<feature type="domain" description="RNase H type-1" evidence="1">
    <location>
        <begin position="873"/>
        <end position="1002"/>
    </location>
</feature>
<dbReference type="InterPro" id="IPR000477">
    <property type="entry name" value="RT_dom"/>
</dbReference>
<evidence type="ECO:0008006" key="5">
    <source>
        <dbReference type="Google" id="ProtNLM"/>
    </source>
</evidence>
<dbReference type="InterPro" id="IPR001584">
    <property type="entry name" value="Integrase_cat-core"/>
</dbReference>
<dbReference type="GO" id="GO:0071897">
    <property type="term" value="P:DNA biosynthetic process"/>
    <property type="evidence" value="ECO:0007669"/>
    <property type="project" value="UniProtKB-ARBA"/>
</dbReference>
<dbReference type="PANTHER" id="PTHR36688:SF2">
    <property type="entry name" value="ENDONUCLEASE_EXONUCLEASE_PHOSPHATASE DOMAIN-CONTAINING PROTEIN"/>
    <property type="match status" value="1"/>
</dbReference>
<gene>
    <name evidence="3" type="ORF">GEV33_008967</name>
</gene>
<dbReference type="AlphaFoldDB" id="A0A8J6HFQ5"/>
<dbReference type="GO" id="GO:0003676">
    <property type="term" value="F:nucleic acid binding"/>
    <property type="evidence" value="ECO:0007669"/>
    <property type="project" value="InterPro"/>
</dbReference>
<dbReference type="InterPro" id="IPR012337">
    <property type="entry name" value="RNaseH-like_sf"/>
</dbReference>
<accession>A0A8J6HFQ5</accession>
<dbReference type="Proteomes" id="UP000719412">
    <property type="component" value="Unassembled WGS sequence"/>
</dbReference>
<dbReference type="Pfam" id="PF00665">
    <property type="entry name" value="rve"/>
    <property type="match status" value="1"/>
</dbReference>
<dbReference type="PROSITE" id="PS50994">
    <property type="entry name" value="INTEGRASE"/>
    <property type="match status" value="1"/>
</dbReference>
<dbReference type="SUPFAM" id="SSF53098">
    <property type="entry name" value="Ribonuclease H-like"/>
    <property type="match status" value="2"/>
</dbReference>
<dbReference type="GO" id="GO:0015074">
    <property type="term" value="P:DNA integration"/>
    <property type="evidence" value="ECO:0007669"/>
    <property type="project" value="InterPro"/>
</dbReference>
<dbReference type="InterPro" id="IPR043502">
    <property type="entry name" value="DNA/RNA_pol_sf"/>
</dbReference>
<sequence length="1142" mass="131804">MRRDILSYVKHCTVCGAQKPLLSGRFGLMGSEKKVNFPWQILGVDLSGPFPRSSKGHTHLLVAVGWFSKYVLLFPLRKASAANVIRCIEVNVFLVFGVPHFIIADNGIQFAGKDFKKFTENYKIQSIWYNARSSWEERAERKVLRVPLSPLILYAVRIYGRSSSIQHGSFSTIDLSFTTPENATTYTWKPLDDLHDSDHYPIKIETHPEQTIIHQTTQQWNFKRANWTEYQNYIDQNCYSILEYTDPETQVQQFTKIMIDAAELNIGYTQQRRRHNPVPWWNDECETTTRASKKALYRYKKHKSQQNLIALKQTRAKARITIKKRKQQAWEDYISTLTTNTPTSKIWKTIHKIKGKKRFYKITALNQSNGTLTTDEIQMPNILGEQYQKASSDNHYSKDFLKHKQKSENLPLQYDSNDNGNPINHEFTPTEMQTAMNRPRASSAGPDSIPDLLIKNLTPKAQGVVLKIFNNIWQQQKFPDIWRKAIIIPVFKPGKQKTEANSYRPISLTCTLCKLLERMVNARLMGYMEDKSLLHNAQNGFRPNRSTLDSILLLHTEACHALANRQEMLTAFIDIEKAFDTVWRYNVLKKLTDWKVTGNMLQFLRNFMENRTFQVRINGKLSNTFHQTNGIPQGSVRRNKEALEPLQLYGQPLTQVQHQTYLGMTFDARLTFSTHITTLKNDCLRRLNLLKAIAHTNWGSDERTILRTYRATIRSKLDYGSPAYGSATRSQLRKLDTIQNTALRLALGAFRTSPALSLHRESNETPLPLRRKQLTHTQKLKVLTLRSHPLHNKVTANPYSEEYAANATTPKPFFHDTQPTTDILKKLFPTPTAPYPPWRYKTPKTNLTILTHTKKPTNPAQIQIQLDTIREAHTHDIVIYTDASKTHEGVGCAFYSPQNATERKFKLSNESSIHTAELYAIHQALCYSQTLDQKNIIICTDSLSAIQAIRRTSPKNHLLHLIQKTLYETEKQDKSILFVWIPSHCNLQGNDKADQAARDAIQAGQETQESLLLTDAISIIKRSIHADWETQWKNTNTKLRHIAPDLQPKSHKELTRRESVILRRLRIGHTALTHKHLLERSNTPTSRRCNTPTTVKHILLDCPNLQHHREKNQLANNMTTILNTEPEHVIQYIRDCEIYHLL</sequence>
<dbReference type="PROSITE" id="PS50879">
    <property type="entry name" value="RNASE_H_1"/>
    <property type="match status" value="1"/>
</dbReference>
<comment type="caution">
    <text evidence="3">The sequence shown here is derived from an EMBL/GenBank/DDBJ whole genome shotgun (WGS) entry which is preliminary data.</text>
</comment>
<dbReference type="Pfam" id="PF00078">
    <property type="entry name" value="RVT_1"/>
    <property type="match status" value="1"/>
</dbReference>
<dbReference type="Pfam" id="PF00075">
    <property type="entry name" value="RNase_H"/>
    <property type="match status" value="1"/>
</dbReference>
<dbReference type="InterPro" id="IPR002156">
    <property type="entry name" value="RNaseH_domain"/>
</dbReference>
<dbReference type="GO" id="GO:0004523">
    <property type="term" value="F:RNA-DNA hybrid ribonuclease activity"/>
    <property type="evidence" value="ECO:0007669"/>
    <property type="project" value="InterPro"/>
</dbReference>
<dbReference type="SUPFAM" id="SSF56672">
    <property type="entry name" value="DNA/RNA polymerases"/>
    <property type="match status" value="1"/>
</dbReference>
<evidence type="ECO:0000259" key="2">
    <source>
        <dbReference type="PROSITE" id="PS50994"/>
    </source>
</evidence>
<dbReference type="GO" id="GO:0042575">
    <property type="term" value="C:DNA polymerase complex"/>
    <property type="evidence" value="ECO:0007669"/>
    <property type="project" value="UniProtKB-ARBA"/>
</dbReference>
<dbReference type="InterPro" id="IPR036397">
    <property type="entry name" value="RNaseH_sf"/>
</dbReference>
<dbReference type="Gene3D" id="3.30.420.10">
    <property type="entry name" value="Ribonuclease H-like superfamily/Ribonuclease H"/>
    <property type="match status" value="2"/>
</dbReference>
<reference evidence="3" key="2">
    <citation type="submission" date="2021-08" db="EMBL/GenBank/DDBJ databases">
        <authorList>
            <person name="Eriksson T."/>
        </authorList>
    </citation>
    <scope>NUCLEOTIDE SEQUENCE</scope>
    <source>
        <strain evidence="3">Stoneville</strain>
        <tissue evidence="3">Whole head</tissue>
    </source>
</reference>
<dbReference type="InterPro" id="IPR052560">
    <property type="entry name" value="RdDP_mobile_element"/>
</dbReference>
<dbReference type="EMBL" id="JABDTM020024916">
    <property type="protein sequence ID" value="KAH0813826.1"/>
    <property type="molecule type" value="Genomic_DNA"/>
</dbReference>
<name>A0A8J6HFQ5_TENMO</name>
<protein>
    <recommendedName>
        <fullName evidence="5">RNA-directed DNA polymerase from transposon X-element</fullName>
    </recommendedName>
</protein>
<evidence type="ECO:0000313" key="3">
    <source>
        <dbReference type="EMBL" id="KAH0813826.1"/>
    </source>
</evidence>
<organism evidence="3 4">
    <name type="scientific">Tenebrio molitor</name>
    <name type="common">Yellow mealworm beetle</name>
    <dbReference type="NCBI Taxonomy" id="7067"/>
    <lineage>
        <taxon>Eukaryota</taxon>
        <taxon>Metazoa</taxon>
        <taxon>Ecdysozoa</taxon>
        <taxon>Arthropoda</taxon>
        <taxon>Hexapoda</taxon>
        <taxon>Insecta</taxon>
        <taxon>Pterygota</taxon>
        <taxon>Neoptera</taxon>
        <taxon>Endopterygota</taxon>
        <taxon>Coleoptera</taxon>
        <taxon>Polyphaga</taxon>
        <taxon>Cucujiformia</taxon>
        <taxon>Tenebrionidae</taxon>
        <taxon>Tenebrio</taxon>
    </lineage>
</organism>
<feature type="domain" description="Integrase catalytic" evidence="2">
    <location>
        <begin position="34"/>
        <end position="125"/>
    </location>
</feature>
<evidence type="ECO:0000313" key="4">
    <source>
        <dbReference type="Proteomes" id="UP000719412"/>
    </source>
</evidence>
<dbReference type="CDD" id="cd09276">
    <property type="entry name" value="Rnase_HI_RT_non_LTR"/>
    <property type="match status" value="1"/>
</dbReference>
<keyword evidence="4" id="KW-1185">Reference proteome</keyword>
<evidence type="ECO:0000259" key="1">
    <source>
        <dbReference type="PROSITE" id="PS50879"/>
    </source>
</evidence>